<dbReference type="InterPro" id="IPR000297">
    <property type="entry name" value="PPIase_PpiC"/>
</dbReference>
<dbReference type="SUPFAM" id="SSF54534">
    <property type="entry name" value="FKBP-like"/>
    <property type="match status" value="1"/>
</dbReference>
<evidence type="ECO:0000313" key="15">
    <source>
        <dbReference type="Proteomes" id="UP000186551"/>
    </source>
</evidence>
<feature type="transmembrane region" description="Helical" evidence="12">
    <location>
        <begin position="12"/>
        <end position="32"/>
    </location>
</feature>
<name>A0A1Q5PEX7_9BACT</name>
<comment type="similarity">
    <text evidence="8">Belongs to the PpiD chaperone family.</text>
</comment>
<dbReference type="AlphaFoldDB" id="A0A1Q5PEX7"/>
<accession>A0A1Q5PEX7</accession>
<evidence type="ECO:0000256" key="2">
    <source>
        <dbReference type="ARBA" id="ARBA00022475"/>
    </source>
</evidence>
<organism evidence="14 15">
    <name type="scientific">Pontibacter flavimaris</name>
    <dbReference type="NCBI Taxonomy" id="1797110"/>
    <lineage>
        <taxon>Bacteria</taxon>
        <taxon>Pseudomonadati</taxon>
        <taxon>Bacteroidota</taxon>
        <taxon>Cytophagia</taxon>
        <taxon>Cytophagales</taxon>
        <taxon>Hymenobacteraceae</taxon>
        <taxon>Pontibacter</taxon>
    </lineage>
</organism>
<feature type="domain" description="PpiC" evidence="13">
    <location>
        <begin position="341"/>
        <end position="442"/>
    </location>
</feature>
<dbReference type="InterPro" id="IPR052029">
    <property type="entry name" value="PpiD_chaperone"/>
</dbReference>
<dbReference type="GO" id="GO:0003755">
    <property type="term" value="F:peptidyl-prolyl cis-trans isomerase activity"/>
    <property type="evidence" value="ECO:0007669"/>
    <property type="project" value="UniProtKB-KW"/>
</dbReference>
<keyword evidence="5 12" id="KW-1133">Transmembrane helix</keyword>
<evidence type="ECO:0000313" key="14">
    <source>
        <dbReference type="EMBL" id="OKL40776.1"/>
    </source>
</evidence>
<dbReference type="Gene3D" id="1.10.4030.10">
    <property type="entry name" value="Porin chaperone SurA, peptide-binding domain"/>
    <property type="match status" value="1"/>
</dbReference>
<protein>
    <recommendedName>
        <fullName evidence="9">Periplasmic chaperone PpiD</fullName>
    </recommendedName>
    <alternativeName>
        <fullName evidence="10">Periplasmic folding chaperone</fullName>
    </alternativeName>
</protein>
<dbReference type="PANTHER" id="PTHR47529">
    <property type="entry name" value="PEPTIDYL-PROLYL CIS-TRANS ISOMERASE D"/>
    <property type="match status" value="1"/>
</dbReference>
<evidence type="ECO:0000256" key="3">
    <source>
        <dbReference type="ARBA" id="ARBA00022519"/>
    </source>
</evidence>
<evidence type="ECO:0000256" key="8">
    <source>
        <dbReference type="ARBA" id="ARBA00038408"/>
    </source>
</evidence>
<evidence type="ECO:0000256" key="6">
    <source>
        <dbReference type="ARBA" id="ARBA00023136"/>
    </source>
</evidence>
<dbReference type="Pfam" id="PF13623">
    <property type="entry name" value="SurA_N_2"/>
    <property type="match status" value="1"/>
</dbReference>
<sequence length="703" mass="76416">MALINKIREKSGWAVGAIAIGLGVFVVGGDLLGPNSRLLGGNANTVGEIAGEEIDYQEFDNVLQQVKADYENRVGRAASEGELAMLREQAWNQLIFKIVLEKEYDRLGLEVTDEELADMVQGNNIHPAVMQAFANPQTGEFDRSQVVQYLQNLDQTGTRPMWVGFEQSIAEDRLQSKYANLIGKTVYVTGAEAKSFYQAQNAAASVKVLLVPYSVISDSAVSVTDAQLKDYYERNKELYKVEDGRTIEFVTIPVTASQEDSTSYKEEFATITKQFANATNDSAFVNANSDVPFNGTYVNPGDLPEELRKQLPLQEGKVYGPYTSNSTVTLFKVSDARTSDKNAVKASHILIRPESDTPEGKAAAKAKAQDVLTQLKNGADFAQLAAQYGSDGTASRGGDLGWFPEGQMVPAFEKAVFGFSGTGLLPNLVETEYGYHIVKVTEPKTKESYKIAAIQRSIEPSEFTRDAAYAVADELAGTSGNSEEFRENVEANKSLVKEEAANIGKNQVLVNNLSAARELVRWTYAKDTEVGDVSPVFEINDEFVVATLTGKREKGYASINDKDVRDEVTAAVREELKAKQIMAKLEGQKGTLDQVAAAYGPDAIVRTADNVTFASASIPGVGVEPVAVGKAFGLKPGGRTAPIEGQAGVLMVELTSLSPAPEIDDFSNVKQQILTTRASRAETQAFEAIKEKSEIVDNRVRFF</sequence>
<comment type="caution">
    <text evidence="14">The sequence shown here is derived from an EMBL/GenBank/DDBJ whole genome shotgun (WGS) entry which is preliminary data.</text>
</comment>
<dbReference type="PROSITE" id="PS50198">
    <property type="entry name" value="PPIC_PPIASE_2"/>
    <property type="match status" value="1"/>
</dbReference>
<gene>
    <name evidence="14" type="ORF">A3841_13070</name>
</gene>
<evidence type="ECO:0000256" key="10">
    <source>
        <dbReference type="ARBA" id="ARBA00042775"/>
    </source>
</evidence>
<comment type="subcellular location">
    <subcellularLocation>
        <location evidence="1">Cell inner membrane</location>
        <topology evidence="1">Single-pass type II membrane protein</topology>
        <orientation evidence="1">Periplasmic side</orientation>
    </subcellularLocation>
</comment>
<evidence type="ECO:0000256" key="9">
    <source>
        <dbReference type="ARBA" id="ARBA00040743"/>
    </source>
</evidence>
<dbReference type="InterPro" id="IPR046357">
    <property type="entry name" value="PPIase_dom_sf"/>
</dbReference>
<keyword evidence="11 14" id="KW-0413">Isomerase</keyword>
<dbReference type="Pfam" id="PF13616">
    <property type="entry name" value="Rotamase_3"/>
    <property type="match status" value="1"/>
</dbReference>
<evidence type="ECO:0000256" key="1">
    <source>
        <dbReference type="ARBA" id="ARBA00004382"/>
    </source>
</evidence>
<evidence type="ECO:0000256" key="12">
    <source>
        <dbReference type="SAM" id="Phobius"/>
    </source>
</evidence>
<keyword evidence="11" id="KW-0697">Rotamase</keyword>
<keyword evidence="3" id="KW-0997">Cell inner membrane</keyword>
<evidence type="ECO:0000256" key="11">
    <source>
        <dbReference type="PROSITE-ProRule" id="PRU00278"/>
    </source>
</evidence>
<dbReference type="OrthoDB" id="9812372at2"/>
<evidence type="ECO:0000256" key="5">
    <source>
        <dbReference type="ARBA" id="ARBA00022989"/>
    </source>
</evidence>
<dbReference type="EMBL" id="LVWA01000004">
    <property type="protein sequence ID" value="OKL40776.1"/>
    <property type="molecule type" value="Genomic_DNA"/>
</dbReference>
<dbReference type="InterPro" id="IPR027304">
    <property type="entry name" value="Trigger_fact/SurA_dom_sf"/>
</dbReference>
<dbReference type="Proteomes" id="UP000186551">
    <property type="component" value="Unassembled WGS sequence"/>
</dbReference>
<keyword evidence="15" id="KW-1185">Reference proteome</keyword>
<dbReference type="RefSeq" id="WP_073851396.1">
    <property type="nucleotide sequence ID" value="NZ_LVWA01000004.1"/>
</dbReference>
<dbReference type="PANTHER" id="PTHR47529:SF1">
    <property type="entry name" value="PERIPLASMIC CHAPERONE PPID"/>
    <property type="match status" value="1"/>
</dbReference>
<keyword evidence="2" id="KW-1003">Cell membrane</keyword>
<dbReference type="Gene3D" id="3.10.50.40">
    <property type="match status" value="1"/>
</dbReference>
<dbReference type="GO" id="GO:0005886">
    <property type="term" value="C:plasma membrane"/>
    <property type="evidence" value="ECO:0007669"/>
    <property type="project" value="UniProtKB-SubCell"/>
</dbReference>
<keyword evidence="4 12" id="KW-0812">Transmembrane</keyword>
<proteinExistence type="inferred from homology"/>
<reference evidence="14 15" key="1">
    <citation type="submission" date="2016-03" db="EMBL/GenBank/DDBJ databases">
        <title>Genome sequence of Pontibacter sp. nov., of the family cytophagaceae, isolated from marine sediment of the Yellow Sea, China.</title>
        <authorList>
            <person name="Zhang G."/>
            <person name="Zhang R."/>
        </authorList>
    </citation>
    <scope>NUCLEOTIDE SEQUENCE [LARGE SCALE GENOMIC DNA]</scope>
    <source>
        <strain evidence="14 15">S10-8</strain>
    </source>
</reference>
<evidence type="ECO:0000256" key="7">
    <source>
        <dbReference type="ARBA" id="ARBA00023186"/>
    </source>
</evidence>
<keyword evidence="7" id="KW-0143">Chaperone</keyword>
<dbReference type="SUPFAM" id="SSF109998">
    <property type="entry name" value="Triger factor/SurA peptide-binding domain-like"/>
    <property type="match status" value="1"/>
</dbReference>
<dbReference type="STRING" id="1797110.A3841_13070"/>
<evidence type="ECO:0000256" key="4">
    <source>
        <dbReference type="ARBA" id="ARBA00022692"/>
    </source>
</evidence>
<evidence type="ECO:0000259" key="13">
    <source>
        <dbReference type="PROSITE" id="PS50198"/>
    </source>
</evidence>
<keyword evidence="6 12" id="KW-0472">Membrane</keyword>